<feature type="compositionally biased region" description="Polar residues" evidence="1">
    <location>
        <begin position="101"/>
        <end position="117"/>
    </location>
</feature>
<comment type="caution">
    <text evidence="2">The sequence shown here is derived from an EMBL/GenBank/DDBJ whole genome shotgun (WGS) entry which is preliminary data.</text>
</comment>
<gene>
    <name evidence="2" type="ORF">BGZ95_008164</name>
</gene>
<name>A0AAD4CZR1_9FUNG</name>
<evidence type="ECO:0000313" key="2">
    <source>
        <dbReference type="EMBL" id="KAG0248198.1"/>
    </source>
</evidence>
<dbReference type="Proteomes" id="UP001194580">
    <property type="component" value="Unassembled WGS sequence"/>
</dbReference>
<proteinExistence type="predicted"/>
<keyword evidence="3" id="KW-1185">Reference proteome</keyword>
<protein>
    <submittedName>
        <fullName evidence="2">Uncharacterized protein</fullName>
    </submittedName>
</protein>
<dbReference type="EMBL" id="JAAAIL010004181">
    <property type="protein sequence ID" value="KAG0248198.1"/>
    <property type="molecule type" value="Genomic_DNA"/>
</dbReference>
<organism evidence="2 3">
    <name type="scientific">Linnemannia exigua</name>
    <dbReference type="NCBI Taxonomy" id="604196"/>
    <lineage>
        <taxon>Eukaryota</taxon>
        <taxon>Fungi</taxon>
        <taxon>Fungi incertae sedis</taxon>
        <taxon>Mucoromycota</taxon>
        <taxon>Mortierellomycotina</taxon>
        <taxon>Mortierellomycetes</taxon>
        <taxon>Mortierellales</taxon>
        <taxon>Mortierellaceae</taxon>
        <taxon>Linnemannia</taxon>
    </lineage>
</organism>
<sequence>FGDGEGYDAEDEIQAVLEPLVQESKLIIARYLGMLSEPIRYPKDVIVNQSQLTIMVLRELQRTPVWWPNAAMTSTVPPSAAGGSSPQSSSSSLSDRTSPVMSPSPTAHQAQHTNGNGQPPHIHHTTSLESDKRKYQGLRKELPDYFRLAIRLIGVERVDVRVALQEFMGRVGELLVLE</sequence>
<evidence type="ECO:0000256" key="1">
    <source>
        <dbReference type="SAM" id="MobiDB-lite"/>
    </source>
</evidence>
<evidence type="ECO:0000313" key="3">
    <source>
        <dbReference type="Proteomes" id="UP001194580"/>
    </source>
</evidence>
<feature type="compositionally biased region" description="Low complexity" evidence="1">
    <location>
        <begin position="77"/>
        <end position="100"/>
    </location>
</feature>
<dbReference type="AlphaFoldDB" id="A0AAD4CZR1"/>
<reference evidence="2" key="1">
    <citation type="journal article" date="2020" name="Fungal Divers.">
        <title>Resolving the Mortierellaceae phylogeny through synthesis of multi-gene phylogenetics and phylogenomics.</title>
        <authorList>
            <person name="Vandepol N."/>
            <person name="Liber J."/>
            <person name="Desiro A."/>
            <person name="Na H."/>
            <person name="Kennedy M."/>
            <person name="Barry K."/>
            <person name="Grigoriev I.V."/>
            <person name="Miller A.N."/>
            <person name="O'Donnell K."/>
            <person name="Stajich J.E."/>
            <person name="Bonito G."/>
        </authorList>
    </citation>
    <scope>NUCLEOTIDE SEQUENCE</scope>
    <source>
        <strain evidence="2">NRRL 28262</strain>
    </source>
</reference>
<accession>A0AAD4CZR1</accession>
<feature type="non-terminal residue" evidence="2">
    <location>
        <position position="1"/>
    </location>
</feature>
<feature type="region of interest" description="Disordered" evidence="1">
    <location>
        <begin position="77"/>
        <end position="134"/>
    </location>
</feature>